<evidence type="ECO:0000313" key="2">
    <source>
        <dbReference type="EMBL" id="MBC5727385.1"/>
    </source>
</evidence>
<gene>
    <name evidence="2" type="ORF">H8R91_02330</name>
</gene>
<sequence>MDLSISLLIAASFAILCTYYIGEKILVIDFSAYRPQNLKKAKLERLLAKKDAPLRNSKIRKDIRNAFERILIPLGKADKDLLPARMDMAFRKKIVSQINRLNKNKLCRKIYVTDVVPIPKNDFETWSDDGREWRESVLKCSTLERFESTKDDTVQHEIYRKNSYLRILQSRHVRLADQKEKKKSYYNDMLRITCPSCGASVKLDSQQVTCEYCGAVIKNEFYDWQTESFEIYESISTNLKRFLQLIVSGSILFLCVFLCLYLIEDTEISLAAGVGAAILALGVIVSPIIYGKVKQDNLAKKIVGYSENYLRACLNEYSLKNESDKDMLDFSVDTIKLLKVANTDEITKVTAEIYGTKTFLPENQKPFTKKIKKKLTLQRARNPKKRKTDGDFFTEKECPSCGANFLPDENGCCSYCGYTLHEDSIKWKIKN</sequence>
<keyword evidence="1" id="KW-0812">Transmembrane</keyword>
<name>A0ABR7HIU4_9FIRM</name>
<keyword evidence="1" id="KW-1133">Transmembrane helix</keyword>
<dbReference type="EMBL" id="JACOPS010000001">
    <property type="protein sequence ID" value="MBC5727385.1"/>
    <property type="molecule type" value="Genomic_DNA"/>
</dbReference>
<feature type="transmembrane region" description="Helical" evidence="1">
    <location>
        <begin position="6"/>
        <end position="22"/>
    </location>
</feature>
<proteinExistence type="predicted"/>
<evidence type="ECO:0000256" key="1">
    <source>
        <dbReference type="SAM" id="Phobius"/>
    </source>
</evidence>
<organism evidence="2 3">
    <name type="scientific">Ruminococcus intestinalis</name>
    <dbReference type="NCBI Taxonomy" id="2763066"/>
    <lineage>
        <taxon>Bacteria</taxon>
        <taxon>Bacillati</taxon>
        <taxon>Bacillota</taxon>
        <taxon>Clostridia</taxon>
        <taxon>Eubacteriales</taxon>
        <taxon>Oscillospiraceae</taxon>
        <taxon>Ruminococcus</taxon>
    </lineage>
</organism>
<dbReference type="RefSeq" id="WP_186934709.1">
    <property type="nucleotide sequence ID" value="NZ_JACOPS010000001.1"/>
</dbReference>
<protein>
    <submittedName>
        <fullName evidence="2">Zinc ribbon domain-containing protein</fullName>
    </submittedName>
</protein>
<dbReference type="Proteomes" id="UP000636755">
    <property type="component" value="Unassembled WGS sequence"/>
</dbReference>
<keyword evidence="1" id="KW-0472">Membrane</keyword>
<comment type="caution">
    <text evidence="2">The sequence shown here is derived from an EMBL/GenBank/DDBJ whole genome shotgun (WGS) entry which is preliminary data.</text>
</comment>
<feature type="transmembrane region" description="Helical" evidence="1">
    <location>
        <begin position="269"/>
        <end position="291"/>
    </location>
</feature>
<evidence type="ECO:0000313" key="3">
    <source>
        <dbReference type="Proteomes" id="UP000636755"/>
    </source>
</evidence>
<keyword evidence="3" id="KW-1185">Reference proteome</keyword>
<reference evidence="2 3" key="1">
    <citation type="submission" date="2020-08" db="EMBL/GenBank/DDBJ databases">
        <title>Genome public.</title>
        <authorList>
            <person name="Liu C."/>
            <person name="Sun Q."/>
        </authorList>
    </citation>
    <scope>NUCLEOTIDE SEQUENCE [LARGE SCALE GENOMIC DNA]</scope>
    <source>
        <strain evidence="2 3">NSJ-71</strain>
    </source>
</reference>
<feature type="transmembrane region" description="Helical" evidence="1">
    <location>
        <begin position="242"/>
        <end position="263"/>
    </location>
</feature>
<dbReference type="SUPFAM" id="SSF57783">
    <property type="entry name" value="Zinc beta-ribbon"/>
    <property type="match status" value="1"/>
</dbReference>
<accession>A0ABR7HIU4</accession>